<dbReference type="GO" id="GO:0003824">
    <property type="term" value="F:catalytic activity"/>
    <property type="evidence" value="ECO:0007669"/>
    <property type="project" value="InterPro"/>
</dbReference>
<dbReference type="SUPFAM" id="SSF54197">
    <property type="entry name" value="HIT-like"/>
    <property type="match status" value="1"/>
</dbReference>
<keyword evidence="5" id="KW-1185">Reference proteome</keyword>
<protein>
    <submittedName>
        <fullName evidence="4">HIT family protein</fullName>
    </submittedName>
</protein>
<name>A0A4V2YZR1_9ACTN</name>
<dbReference type="Pfam" id="PF01230">
    <property type="entry name" value="HIT"/>
    <property type="match status" value="1"/>
</dbReference>
<organism evidence="4 5">
    <name type="scientific">Actinomadura rubrisoli</name>
    <dbReference type="NCBI Taxonomy" id="2530368"/>
    <lineage>
        <taxon>Bacteria</taxon>
        <taxon>Bacillati</taxon>
        <taxon>Actinomycetota</taxon>
        <taxon>Actinomycetes</taxon>
        <taxon>Streptosporangiales</taxon>
        <taxon>Thermomonosporaceae</taxon>
        <taxon>Actinomadura</taxon>
    </lineage>
</organism>
<evidence type="ECO:0000259" key="3">
    <source>
        <dbReference type="PROSITE" id="PS51084"/>
    </source>
</evidence>
<dbReference type="InterPro" id="IPR036265">
    <property type="entry name" value="HIT-like_sf"/>
</dbReference>
<dbReference type="AlphaFoldDB" id="A0A4V2YZR1"/>
<dbReference type="PROSITE" id="PS51084">
    <property type="entry name" value="HIT_2"/>
    <property type="match status" value="1"/>
</dbReference>
<proteinExistence type="predicted"/>
<evidence type="ECO:0000313" key="5">
    <source>
        <dbReference type="Proteomes" id="UP000294513"/>
    </source>
</evidence>
<dbReference type="Gene3D" id="3.30.428.10">
    <property type="entry name" value="HIT-like"/>
    <property type="match status" value="1"/>
</dbReference>
<reference evidence="4 5" key="1">
    <citation type="submission" date="2019-03" db="EMBL/GenBank/DDBJ databases">
        <title>Draft genome sequences of novel Actinobacteria.</title>
        <authorList>
            <person name="Sahin N."/>
            <person name="Ay H."/>
            <person name="Saygin H."/>
        </authorList>
    </citation>
    <scope>NUCLEOTIDE SEQUENCE [LARGE SCALE GENOMIC DNA]</scope>
    <source>
        <strain evidence="4 5">H3C3</strain>
    </source>
</reference>
<feature type="domain" description="HIT" evidence="3">
    <location>
        <begin position="19"/>
        <end position="124"/>
    </location>
</feature>
<dbReference type="EMBL" id="SMKU01000001">
    <property type="protein sequence ID" value="TDD98097.1"/>
    <property type="molecule type" value="Genomic_DNA"/>
</dbReference>
<dbReference type="Proteomes" id="UP000294513">
    <property type="component" value="Unassembled WGS sequence"/>
</dbReference>
<feature type="compositionally biased region" description="Pro residues" evidence="2">
    <location>
        <begin position="119"/>
        <end position="130"/>
    </location>
</feature>
<feature type="short sequence motif" description="Histidine triad motif" evidence="1">
    <location>
        <begin position="109"/>
        <end position="113"/>
    </location>
</feature>
<evidence type="ECO:0000256" key="2">
    <source>
        <dbReference type="SAM" id="MobiDB-lite"/>
    </source>
</evidence>
<evidence type="ECO:0000256" key="1">
    <source>
        <dbReference type="PROSITE-ProRule" id="PRU00464"/>
    </source>
</evidence>
<feature type="region of interest" description="Disordered" evidence="2">
    <location>
        <begin position="117"/>
        <end position="146"/>
    </location>
</feature>
<dbReference type="InterPro" id="IPR011146">
    <property type="entry name" value="HIT-like"/>
</dbReference>
<gene>
    <name evidence="4" type="ORF">E1298_00040</name>
</gene>
<comment type="caution">
    <text evidence="4">The sequence shown here is derived from an EMBL/GenBank/DDBJ whole genome shotgun (WGS) entry which is preliminary data.</text>
</comment>
<dbReference type="OrthoDB" id="9784774at2"/>
<evidence type="ECO:0000313" key="4">
    <source>
        <dbReference type="EMBL" id="TDD98097.1"/>
    </source>
</evidence>
<accession>A0A4V2YZR1</accession>
<sequence length="162" mass="18722">MSHQWPEDWQQLTRGIGCEMCDSTRPESDKYGIRIRATKLTDAVLQRANIQRGYTLVIWRGRHVNEPTELSHDEASAYWEDVLIAARALIRHYRPLKMNYETLGNSLPHLHTHLIPRYPQDPAPGRPFPLLPQDGSEPLIPEEELQKDASTLRRLLGYDSTE</sequence>